<feature type="transmembrane region" description="Helical" evidence="2">
    <location>
        <begin position="359"/>
        <end position="386"/>
    </location>
</feature>
<feature type="transmembrane region" description="Helical" evidence="2">
    <location>
        <begin position="316"/>
        <end position="339"/>
    </location>
</feature>
<dbReference type="Pfam" id="PF03703">
    <property type="entry name" value="bPH_2"/>
    <property type="match status" value="2"/>
</dbReference>
<feature type="domain" description="YdbS-like PH" evidence="3">
    <location>
        <begin position="542"/>
        <end position="617"/>
    </location>
</feature>
<dbReference type="Proteomes" id="UP000185511">
    <property type="component" value="Chromosome"/>
</dbReference>
<dbReference type="RefSeq" id="WP_075739519.1">
    <property type="nucleotide sequence ID" value="NZ_CP016076.1"/>
</dbReference>
<dbReference type="InterPro" id="IPR005182">
    <property type="entry name" value="YdbS-like_PH"/>
</dbReference>
<feature type="transmembrane region" description="Helical" evidence="2">
    <location>
        <begin position="496"/>
        <end position="516"/>
    </location>
</feature>
<name>A0AAC9L9P1_9PSEU</name>
<accession>A0AAC9L9P1</accession>
<feature type="transmembrane region" description="Helical" evidence="2">
    <location>
        <begin position="142"/>
        <end position="159"/>
    </location>
</feature>
<evidence type="ECO:0000256" key="2">
    <source>
        <dbReference type="SAM" id="Phobius"/>
    </source>
</evidence>
<sequence length="658" mass="69226">MTSGDTEGPVVRAGREPESPTNGGVPSPPTPTPTPQNGSQVEPRVGAGQDSGDPDPESATPAAGSRSAGPQAAETPRDQLVPAAEPPLAPAGGAFSFAPYPYPAGEFAGHPGSAAPPPPEAELIAAEQSDQRLDARVIAVKPLNEALGLLPVLLLALVVQGADRWQFRVAAVIAGLLLVNGLIRWLTTRYRISEDQVLLRTGWLFRTRRAVPRDRIRTVDLTAKLMHRIFGLTTVKIGTGGRKGAGLSDEMTLDSVSRAEAERLRQVLLHRAPAPVTADADAGAEPGDTGAGLAGRVQAEQPGTVLSRLDPRWLRFAPLTLAGLTAVGVLAGLSMQWIQELSLDEVGLIRDGLTWLDDLPVGLLVGGIILALLLISTILSLVVYAIRYWNYVLTRETDGTIRVRRGLLTTRAVSLEEKRLRGVELQEPLLLRGAHAGQVNAVAVGISAVSPDSSQLLPPAPVSEAHRVAAGVSRQDRSPTQTALSRHPAAALSRRLVRAVVPALLLACGLWALTLLGSWPSWPAWVATALVPVAVFLGVDRYRSLGHSLDSRYLVTRHGSLSRNTVALERDGIIGWNISRSVFQRSAGLVTLTATTAAGGNAYSVIDVGEPVALGVADEAVPDLLQPFLIGAKSPGGGAATHQQPVGTAQVEHLNSSS</sequence>
<dbReference type="AlphaFoldDB" id="A0AAC9L9P1"/>
<feature type="region of interest" description="Disordered" evidence="1">
    <location>
        <begin position="1"/>
        <end position="76"/>
    </location>
</feature>
<protein>
    <submittedName>
        <fullName evidence="4">Membrane protein</fullName>
    </submittedName>
</protein>
<evidence type="ECO:0000313" key="4">
    <source>
        <dbReference type="EMBL" id="APU13406.1"/>
    </source>
</evidence>
<evidence type="ECO:0000259" key="3">
    <source>
        <dbReference type="Pfam" id="PF03703"/>
    </source>
</evidence>
<reference evidence="5" key="1">
    <citation type="submission" date="2016-06" db="EMBL/GenBank/DDBJ databases">
        <title>Complete genome sequence of Actinoalloteichus fjordicus DSM 46855 (=ADI127-17), type strain of the new species Actinoalloteichus fjordicus.</title>
        <authorList>
            <person name="Ruckert C."/>
            <person name="Nouioui I."/>
            <person name="Willmese J."/>
            <person name="van Wezel G."/>
            <person name="Klenk H.-P."/>
            <person name="Kalinowski J."/>
            <person name="Zotchev S.B."/>
        </authorList>
    </citation>
    <scope>NUCLEOTIDE SEQUENCE [LARGE SCALE GENOMIC DNA]</scope>
    <source>
        <strain evidence="5">ADI127-7</strain>
    </source>
</reference>
<organism evidence="4 5">
    <name type="scientific">Actinoalloteichus fjordicus</name>
    <dbReference type="NCBI Taxonomy" id="1612552"/>
    <lineage>
        <taxon>Bacteria</taxon>
        <taxon>Bacillati</taxon>
        <taxon>Actinomycetota</taxon>
        <taxon>Actinomycetes</taxon>
        <taxon>Pseudonocardiales</taxon>
        <taxon>Pseudonocardiaceae</taxon>
        <taxon>Actinoalloteichus</taxon>
    </lineage>
</organism>
<evidence type="ECO:0000256" key="1">
    <source>
        <dbReference type="SAM" id="MobiDB-lite"/>
    </source>
</evidence>
<gene>
    <name evidence="4" type="ORF">UA74_06675</name>
</gene>
<keyword evidence="2" id="KW-0812">Transmembrane</keyword>
<dbReference type="EMBL" id="CP016076">
    <property type="protein sequence ID" value="APU13406.1"/>
    <property type="molecule type" value="Genomic_DNA"/>
</dbReference>
<keyword evidence="5" id="KW-1185">Reference proteome</keyword>
<dbReference type="KEGG" id="acad:UA74_06675"/>
<proteinExistence type="predicted"/>
<feature type="domain" description="YdbS-like PH" evidence="3">
    <location>
        <begin position="185"/>
        <end position="266"/>
    </location>
</feature>
<feature type="transmembrane region" description="Helical" evidence="2">
    <location>
        <begin position="165"/>
        <end position="183"/>
    </location>
</feature>
<keyword evidence="2" id="KW-0472">Membrane</keyword>
<feature type="transmembrane region" description="Helical" evidence="2">
    <location>
        <begin position="522"/>
        <end position="539"/>
    </location>
</feature>
<keyword evidence="2" id="KW-1133">Transmembrane helix</keyword>
<dbReference type="PANTHER" id="PTHR34473:SF2">
    <property type="entry name" value="UPF0699 TRANSMEMBRANE PROTEIN YDBT"/>
    <property type="match status" value="1"/>
</dbReference>
<dbReference type="PANTHER" id="PTHR34473">
    <property type="entry name" value="UPF0699 TRANSMEMBRANE PROTEIN YDBS"/>
    <property type="match status" value="1"/>
</dbReference>
<evidence type="ECO:0000313" key="5">
    <source>
        <dbReference type="Proteomes" id="UP000185511"/>
    </source>
</evidence>